<keyword evidence="4 5" id="KW-0472">Membrane</keyword>
<dbReference type="Pfam" id="PF10507">
    <property type="entry name" value="TMEM65"/>
    <property type="match status" value="1"/>
</dbReference>
<name>A0A6J1L0J9_DROHY</name>
<dbReference type="GO" id="GO:0005739">
    <property type="term" value="C:mitochondrion"/>
    <property type="evidence" value="ECO:0007669"/>
    <property type="project" value="TreeGrafter"/>
</dbReference>
<dbReference type="PANTHER" id="PTHR21706:SF15">
    <property type="entry name" value="TRANSMEMBRANE PROTEIN 65"/>
    <property type="match status" value="1"/>
</dbReference>
<dbReference type="RefSeq" id="XP_023159841.2">
    <property type="nucleotide sequence ID" value="XM_023304073.2"/>
</dbReference>
<organism evidence="6 7">
    <name type="scientific">Drosophila hydei</name>
    <name type="common">Fruit fly</name>
    <dbReference type="NCBI Taxonomy" id="7224"/>
    <lineage>
        <taxon>Eukaryota</taxon>
        <taxon>Metazoa</taxon>
        <taxon>Ecdysozoa</taxon>
        <taxon>Arthropoda</taxon>
        <taxon>Hexapoda</taxon>
        <taxon>Insecta</taxon>
        <taxon>Pterygota</taxon>
        <taxon>Neoptera</taxon>
        <taxon>Endopterygota</taxon>
        <taxon>Diptera</taxon>
        <taxon>Brachycera</taxon>
        <taxon>Muscomorpha</taxon>
        <taxon>Ephydroidea</taxon>
        <taxon>Drosophilidae</taxon>
        <taxon>Drosophila</taxon>
    </lineage>
</organism>
<evidence type="ECO:0000313" key="7">
    <source>
        <dbReference type="RefSeq" id="XP_023159841.2"/>
    </source>
</evidence>
<dbReference type="PANTHER" id="PTHR21706">
    <property type="entry name" value="TRANSMEMBRANE PROTEIN 65"/>
    <property type="match status" value="1"/>
</dbReference>
<comment type="subcellular location">
    <subcellularLocation>
        <location evidence="1">Membrane</location>
        <topology evidence="1">Multi-pass membrane protein</topology>
    </subcellularLocation>
</comment>
<dbReference type="GeneID" id="111592068"/>
<evidence type="ECO:0000256" key="5">
    <source>
        <dbReference type="SAM" id="Phobius"/>
    </source>
</evidence>
<gene>
    <name evidence="7" type="primary">LOC111592068</name>
</gene>
<accession>A0A6J1L0J9</accession>
<reference evidence="7" key="1">
    <citation type="submission" date="2025-08" db="UniProtKB">
        <authorList>
            <consortium name="RefSeq"/>
        </authorList>
    </citation>
    <scope>IDENTIFICATION</scope>
    <source>
        <strain evidence="7">15085-1641.00</strain>
        <tissue evidence="7">Whole body</tissue>
    </source>
</reference>
<dbReference type="OrthoDB" id="430821at2759"/>
<dbReference type="KEGG" id="dhe:111592068"/>
<evidence type="ECO:0000313" key="6">
    <source>
        <dbReference type="Proteomes" id="UP000504633"/>
    </source>
</evidence>
<dbReference type="InterPro" id="IPR019537">
    <property type="entry name" value="TMEM65"/>
</dbReference>
<dbReference type="Proteomes" id="UP000504633">
    <property type="component" value="Unplaced"/>
</dbReference>
<evidence type="ECO:0000256" key="1">
    <source>
        <dbReference type="ARBA" id="ARBA00004141"/>
    </source>
</evidence>
<evidence type="ECO:0000256" key="4">
    <source>
        <dbReference type="ARBA" id="ARBA00023136"/>
    </source>
</evidence>
<dbReference type="GO" id="GO:0016020">
    <property type="term" value="C:membrane"/>
    <property type="evidence" value="ECO:0007669"/>
    <property type="project" value="UniProtKB-SubCell"/>
</dbReference>
<sequence length="286" mass="32057">MKQAYRITFGRLVRHIHNQQLSPAINNCRKFTCLPTSYNESNIISHICNSSHSNILAQHLPISTRNYSKFSTHLNSERAMELLCNLDADERHNLRDAMFKLEADKEKKQYESQLAVGSWRTRFGRLSNKVGEVDPTGTFCAVPDEWLKKKLVEAAEPPTARQLYSIFFVNAVPFVAFGFLDNFIMIMAGEYIESSLGHFITVSTMAAAGLGNTISDIMGITMATYVEEGCQMLGLKQPRMTPAQFELKSSKRTASWGRIIGITAGCLIGMCPLWVMKDESKAVAED</sequence>
<evidence type="ECO:0000256" key="2">
    <source>
        <dbReference type="ARBA" id="ARBA00022692"/>
    </source>
</evidence>
<dbReference type="AlphaFoldDB" id="A0A6J1L0J9"/>
<proteinExistence type="predicted"/>
<keyword evidence="2 5" id="KW-0812">Transmembrane</keyword>
<protein>
    <submittedName>
        <fullName evidence="7">Uncharacterized protein LOC111592068 isoform X1</fullName>
    </submittedName>
</protein>
<evidence type="ECO:0000256" key="3">
    <source>
        <dbReference type="ARBA" id="ARBA00022989"/>
    </source>
</evidence>
<feature type="transmembrane region" description="Helical" evidence="5">
    <location>
        <begin position="163"/>
        <end position="184"/>
    </location>
</feature>
<keyword evidence="3 5" id="KW-1133">Transmembrane helix</keyword>
<feature type="transmembrane region" description="Helical" evidence="5">
    <location>
        <begin position="256"/>
        <end position="276"/>
    </location>
</feature>
<keyword evidence="6" id="KW-1185">Reference proteome</keyword>